<dbReference type="AlphaFoldDB" id="A0A7E4ZQV2"/>
<dbReference type="GO" id="GO:0003824">
    <property type="term" value="F:catalytic activity"/>
    <property type="evidence" value="ECO:0007669"/>
    <property type="project" value="InterPro"/>
</dbReference>
<dbReference type="WBParaSite" id="Pan_g11998.t1">
    <property type="protein sequence ID" value="Pan_g11998.t1"/>
    <property type="gene ID" value="Pan_g11998"/>
</dbReference>
<protein>
    <submittedName>
        <fullName evidence="4">MOSC domain-containing protein</fullName>
    </submittedName>
</protein>
<dbReference type="Pfam" id="PF03476">
    <property type="entry name" value="MOSC_N"/>
    <property type="match status" value="1"/>
</dbReference>
<dbReference type="InterPro" id="IPR011037">
    <property type="entry name" value="Pyrv_Knase-like_insert_dom_sf"/>
</dbReference>
<evidence type="ECO:0000313" key="4">
    <source>
        <dbReference type="WBParaSite" id="Pan_g11998.t1"/>
    </source>
</evidence>
<dbReference type="SUPFAM" id="SSF141673">
    <property type="entry name" value="MOSC N-terminal domain-like"/>
    <property type="match status" value="1"/>
</dbReference>
<keyword evidence="3" id="KW-1185">Reference proteome</keyword>
<dbReference type="InterPro" id="IPR052716">
    <property type="entry name" value="MOSC_domain"/>
</dbReference>
<keyword evidence="1" id="KW-0812">Transmembrane</keyword>
<dbReference type="InterPro" id="IPR005302">
    <property type="entry name" value="MoCF_Sase_C"/>
</dbReference>
<proteinExistence type="predicted"/>
<feature type="transmembrane region" description="Helical" evidence="1">
    <location>
        <begin position="12"/>
        <end position="30"/>
    </location>
</feature>
<evidence type="ECO:0000256" key="1">
    <source>
        <dbReference type="SAM" id="Phobius"/>
    </source>
</evidence>
<dbReference type="Pfam" id="PF03473">
    <property type="entry name" value="MOSC"/>
    <property type="match status" value="1"/>
</dbReference>
<evidence type="ECO:0000313" key="3">
    <source>
        <dbReference type="Proteomes" id="UP000492821"/>
    </source>
</evidence>
<dbReference type="InterPro" id="IPR005303">
    <property type="entry name" value="MOCOS_middle"/>
</dbReference>
<dbReference type="SUPFAM" id="SSF50800">
    <property type="entry name" value="PK beta-barrel domain-like"/>
    <property type="match status" value="1"/>
</dbReference>
<dbReference type="PANTHER" id="PTHR36930:SF1">
    <property type="entry name" value="MOSC DOMAIN-CONTAINING PROTEIN"/>
    <property type="match status" value="1"/>
</dbReference>
<reference evidence="4" key="2">
    <citation type="submission" date="2020-10" db="UniProtKB">
        <authorList>
            <consortium name="WormBaseParasite"/>
        </authorList>
    </citation>
    <scope>IDENTIFICATION</scope>
</reference>
<reference evidence="3" key="1">
    <citation type="journal article" date="2013" name="Genetics">
        <title>The draft genome and transcriptome of Panagrellus redivivus are shaped by the harsh demands of a free-living lifestyle.</title>
        <authorList>
            <person name="Srinivasan J."/>
            <person name="Dillman A.R."/>
            <person name="Macchietto M.G."/>
            <person name="Heikkinen L."/>
            <person name="Lakso M."/>
            <person name="Fracchia K.M."/>
            <person name="Antoshechkin I."/>
            <person name="Mortazavi A."/>
            <person name="Wong G."/>
            <person name="Sternberg P.W."/>
        </authorList>
    </citation>
    <scope>NUCLEOTIDE SEQUENCE [LARGE SCALE GENOMIC DNA]</scope>
    <source>
        <strain evidence="3">MT8872</strain>
    </source>
</reference>
<feature type="domain" description="MOSC" evidence="2">
    <location>
        <begin position="176"/>
        <end position="340"/>
    </location>
</feature>
<name>A0A7E4ZQV2_PANRE</name>
<organism evidence="3 4">
    <name type="scientific">Panagrellus redivivus</name>
    <name type="common">Microworm</name>
    <dbReference type="NCBI Taxonomy" id="6233"/>
    <lineage>
        <taxon>Eukaryota</taxon>
        <taxon>Metazoa</taxon>
        <taxon>Ecdysozoa</taxon>
        <taxon>Nematoda</taxon>
        <taxon>Chromadorea</taxon>
        <taxon>Rhabditida</taxon>
        <taxon>Tylenchina</taxon>
        <taxon>Panagrolaimomorpha</taxon>
        <taxon>Panagrolaimoidea</taxon>
        <taxon>Panagrolaimidae</taxon>
        <taxon>Panagrellus</taxon>
    </lineage>
</organism>
<sequence>MGLTHNQTTTAAVLGTGLVIGAVAAGYYQYRKRVAEAYWNAPFVSVGKVNRLNLFPIKSGKPIQTEWLDCTDRGVAYGENKDRHFLVVDAKTDHRFLTARTYPKLVLIAANVENNVLTVTVPGEPGVSVDLGDVVKRNDVRRGILHDKLTHDVGKLIENFLQVTGKREIRLLYSSDELPSERDYDALGEFWHNPVPKHRGKPAYQDLCEYLLCTESSVDDLNSKLAQLDDDKATVSMLNFRPNIGVDGPPPYDEDKWLNVRIGEVEFSCFKPCTRCVLTTVDPESGTFLKNLQPLRLLREFRLAPEGRLRNLYGQSPIFGVNMFIVTPGRIRIGDEVQVQYKPSPY</sequence>
<accession>A0A7E4ZQV2</accession>
<dbReference type="GO" id="GO:0030170">
    <property type="term" value="F:pyridoxal phosphate binding"/>
    <property type="evidence" value="ECO:0007669"/>
    <property type="project" value="InterPro"/>
</dbReference>
<dbReference type="PANTHER" id="PTHR36930">
    <property type="entry name" value="METAL-SULFUR CLUSTER BIOSYNTHESIS PROTEINS YUAD-RELATED"/>
    <property type="match status" value="1"/>
</dbReference>
<dbReference type="GO" id="GO:0030151">
    <property type="term" value="F:molybdenum ion binding"/>
    <property type="evidence" value="ECO:0007669"/>
    <property type="project" value="InterPro"/>
</dbReference>
<dbReference type="Proteomes" id="UP000492821">
    <property type="component" value="Unassembled WGS sequence"/>
</dbReference>
<keyword evidence="1" id="KW-1133">Transmembrane helix</keyword>
<dbReference type="PROSITE" id="PS51340">
    <property type="entry name" value="MOSC"/>
    <property type="match status" value="1"/>
</dbReference>
<evidence type="ECO:0000259" key="2">
    <source>
        <dbReference type="PROSITE" id="PS51340"/>
    </source>
</evidence>
<keyword evidence="1" id="KW-0472">Membrane</keyword>